<reference evidence="3 4" key="1">
    <citation type="submission" date="2019-05" db="EMBL/GenBank/DDBJ databases">
        <title>Another draft genome of Portunus trituberculatus and its Hox gene families provides insights of decapod evolution.</title>
        <authorList>
            <person name="Jeong J.-H."/>
            <person name="Song I."/>
            <person name="Kim S."/>
            <person name="Choi T."/>
            <person name="Kim D."/>
            <person name="Ryu S."/>
            <person name="Kim W."/>
        </authorList>
    </citation>
    <scope>NUCLEOTIDE SEQUENCE [LARGE SCALE GENOMIC DNA]</scope>
    <source>
        <tissue evidence="3">Muscle</tissue>
    </source>
</reference>
<dbReference type="AlphaFoldDB" id="A0A5B7IKE3"/>
<evidence type="ECO:0000313" key="3">
    <source>
        <dbReference type="EMBL" id="MPC82805.1"/>
    </source>
</evidence>
<organism evidence="3 4">
    <name type="scientific">Portunus trituberculatus</name>
    <name type="common">Swimming crab</name>
    <name type="synonym">Neptunus trituberculatus</name>
    <dbReference type="NCBI Taxonomy" id="210409"/>
    <lineage>
        <taxon>Eukaryota</taxon>
        <taxon>Metazoa</taxon>
        <taxon>Ecdysozoa</taxon>
        <taxon>Arthropoda</taxon>
        <taxon>Crustacea</taxon>
        <taxon>Multicrustacea</taxon>
        <taxon>Malacostraca</taxon>
        <taxon>Eumalacostraca</taxon>
        <taxon>Eucarida</taxon>
        <taxon>Decapoda</taxon>
        <taxon>Pleocyemata</taxon>
        <taxon>Brachyura</taxon>
        <taxon>Eubrachyura</taxon>
        <taxon>Portunoidea</taxon>
        <taxon>Portunidae</taxon>
        <taxon>Portuninae</taxon>
        <taxon>Portunus</taxon>
    </lineage>
</organism>
<dbReference type="PROSITE" id="PS50041">
    <property type="entry name" value="C_TYPE_LECTIN_2"/>
    <property type="match status" value="1"/>
</dbReference>
<dbReference type="PANTHER" id="PTHR22803">
    <property type="entry name" value="MANNOSE, PHOSPHOLIPASE, LECTIN RECEPTOR RELATED"/>
    <property type="match status" value="1"/>
</dbReference>
<dbReference type="OrthoDB" id="6381385at2759"/>
<feature type="domain" description="C-type lectin" evidence="2">
    <location>
        <begin position="23"/>
        <end position="87"/>
    </location>
</feature>
<keyword evidence="1" id="KW-1015">Disulfide bond</keyword>
<comment type="caution">
    <text evidence="3">The sequence shown here is derived from an EMBL/GenBank/DDBJ whole genome shotgun (WGS) entry which is preliminary data.</text>
</comment>
<evidence type="ECO:0000256" key="1">
    <source>
        <dbReference type="ARBA" id="ARBA00023157"/>
    </source>
</evidence>
<dbReference type="Proteomes" id="UP000324222">
    <property type="component" value="Unassembled WGS sequence"/>
</dbReference>
<gene>
    <name evidence="3" type="primary">MRC2</name>
    <name evidence="3" type="ORF">E2C01_077489</name>
</gene>
<evidence type="ECO:0000313" key="4">
    <source>
        <dbReference type="Proteomes" id="UP000324222"/>
    </source>
</evidence>
<keyword evidence="4" id="KW-1185">Reference proteome</keyword>
<accession>A0A5B7IKE3</accession>
<dbReference type="InterPro" id="IPR001304">
    <property type="entry name" value="C-type_lectin-like"/>
</dbReference>
<dbReference type="SUPFAM" id="SSF56436">
    <property type="entry name" value="C-type lectin-like"/>
    <property type="match status" value="1"/>
</dbReference>
<proteinExistence type="predicted"/>
<protein>
    <submittedName>
        <fullName evidence="3">C-type mannose receptor 2</fullName>
    </submittedName>
</protein>
<dbReference type="EMBL" id="VSRR010060793">
    <property type="protein sequence ID" value="MPC82805.1"/>
    <property type="molecule type" value="Genomic_DNA"/>
</dbReference>
<dbReference type="Gene3D" id="3.10.100.10">
    <property type="entry name" value="Mannose-Binding Protein A, subunit A"/>
    <property type="match status" value="1"/>
</dbReference>
<keyword evidence="3" id="KW-0675">Receptor</keyword>
<dbReference type="Pfam" id="PF00059">
    <property type="entry name" value="Lectin_C"/>
    <property type="match status" value="1"/>
</dbReference>
<dbReference type="PROSITE" id="PS00615">
    <property type="entry name" value="C_TYPE_LECTIN_1"/>
    <property type="match status" value="1"/>
</dbReference>
<dbReference type="InterPro" id="IPR050111">
    <property type="entry name" value="C-type_lectin/snaclec_domain"/>
</dbReference>
<name>A0A5B7IKE3_PORTR</name>
<dbReference type="InterPro" id="IPR016187">
    <property type="entry name" value="CTDL_fold"/>
</dbReference>
<dbReference type="InterPro" id="IPR016186">
    <property type="entry name" value="C-type_lectin-like/link_sf"/>
</dbReference>
<evidence type="ECO:0000259" key="2">
    <source>
        <dbReference type="PROSITE" id="PS50041"/>
    </source>
</evidence>
<dbReference type="CDD" id="cd00037">
    <property type="entry name" value="CLECT"/>
    <property type="match status" value="1"/>
</dbReference>
<sequence length="95" mass="10426">MIHGLPVGDLAASFIFLCFDVNWRNNEDDTVVTPGYQWVDGTGVDFVNWAEGQPDSHEGRESCVSADASNLKLYDSVCVTHMPFICEAPTGESQD</sequence>
<dbReference type="InterPro" id="IPR018378">
    <property type="entry name" value="C-type_lectin_CS"/>
</dbReference>